<feature type="region of interest" description="Disordered" evidence="3">
    <location>
        <begin position="4140"/>
        <end position="4214"/>
    </location>
</feature>
<dbReference type="SUPFAM" id="SSF56399">
    <property type="entry name" value="ADP-ribosylation"/>
    <property type="match status" value="1"/>
</dbReference>
<dbReference type="InterPro" id="IPR000086">
    <property type="entry name" value="NUDIX_hydrolase_dom"/>
</dbReference>
<dbReference type="Pfam" id="PF00293">
    <property type="entry name" value="NUDIX"/>
    <property type="match status" value="1"/>
</dbReference>
<feature type="compositionally biased region" description="Basic and acidic residues" evidence="3">
    <location>
        <begin position="2157"/>
        <end position="2191"/>
    </location>
</feature>
<feature type="region of interest" description="Disordered" evidence="3">
    <location>
        <begin position="2653"/>
        <end position="2673"/>
    </location>
</feature>
<dbReference type="InterPro" id="IPR036597">
    <property type="entry name" value="Fido-like_dom_sf"/>
</dbReference>
<organism evidence="6 7">
    <name type="scientific">Mycobacterium simiae</name>
    <name type="common">Mycobacterium habana</name>
    <dbReference type="NCBI Taxonomy" id="1784"/>
    <lineage>
        <taxon>Bacteria</taxon>
        <taxon>Bacillati</taxon>
        <taxon>Actinomycetota</taxon>
        <taxon>Actinomycetes</taxon>
        <taxon>Mycobacteriales</taxon>
        <taxon>Mycobacteriaceae</taxon>
        <taxon>Mycobacterium</taxon>
        <taxon>Mycobacterium simiae complex</taxon>
    </lineage>
</organism>
<feature type="compositionally biased region" description="Basic and acidic residues" evidence="3">
    <location>
        <begin position="1189"/>
        <end position="1202"/>
    </location>
</feature>
<feature type="compositionally biased region" description="Low complexity" evidence="3">
    <location>
        <begin position="5792"/>
        <end position="5803"/>
    </location>
</feature>
<sequence length="6546" mass="697673">MGIEIPPGLQWVAYLAGEKWPKGDETAMFQISDVWNGSSQQMLNVVPKLQQAQSQSASAVTGQTADAVAAQFQTLLSGDTSIQNLASSMSALGDLAKNAGAQIQYTKLQILSTLAIAAGEIAYALSSVEWTFGASLAWIPPIEAITIAVVRELAVQLVRRLITALAEAVAKTSLRQVLKDAAVGAVTGAAIGIVQDLAIELYQDKEGVRSGIDWGQVGEIALGAVVGGAVGAVAHGLLSHAIGDPSTIVGKTLKGGVTHFGVGAISNVAGSVATGGGIDADDIFGGAAGGVVSGGIHGAKEHSDNHGGSDSDSDSGSDTDTLVGDDDDDATIKTLSGPDFAAPPNGIDHDLVTKNFRPEGDSDIPGGLSENRTNGRPLAIDESPTRSSTPSSGNAPPDPGTTDAAPPAANGSPTAQSDKGLLDNGSGNQVGARQSAAESVPSSGNAPQGQGRGSSSIDAVQLNSGDATKSSSALTGAGFGTSEHTTANRASGSASANVSRTAVASSEVGTTEGASGARSPGSDSNTGASRSGLAGAAKDHSGGGASVARGPASGPPVIARTTGSAAVDNAGTRESRSGADDESVSTGGGTGQATASTRSGEPGESPTSHPAFDTATPHDDDPTPEPGPAQSSPGITHENRPPDNALRVDDAPPAGSEDEGGIQQQDMQPDVTGSISDPPAALHQPSEMSVADTTGSASADAAAIRDAGPAAELTTRSTPSAVGKAEDPDAPKDAARPLPAEHPSQASASSPAGSAESRSNGDAVARRADKATTQPVPPANILHGLPPRDGASATRPRAGSEGSEHVAPQPPGAARLTAFPHSDSSIGEIRKWIGDVNNDGDAALAPDGPRLSNCAPATIAVHDRLSGIPSFGRAYVGDLLDGGRYNHELTRDELGTATGLPFTRSTPDDIADRLMAQGRGAHTVVAIKYRKGQQHSFNAFFDGEQVHALDGQHGTITPWPPGLDRTGNPVEEWFVGTAPAGERPAAMPNVAGGGDRPIHGLDEESGEPEGSRSAAGGQRGLRHTWPQREIDDSPSPSEFGGDAVSWFGPDFVNELERDPFAEENADRVEGPLPPMSPEQRDIWQQDLDRDGTALSRAARERLRPGAPASPREAWNAFAAAFNAHEIADPADAGALGRTRALLAVAQHDLRRLGLDPDALVQRYRAHLDGRPTDPGEGGVSRPVSAGGDRQSDEARTSGDGRVVDADGNVHWGRYGAAGLLLRARRPDGSLAVLLQQRAEWTDEGGTWGLPGGARDLDETVEQAAIRETREETGLRDDLVTVRAPVVTARAPGIDWTYTTVIADAPYALDTAVNDESTRLRWVPVDEVDSLPLHPGLAASWDGLRTHIAENPLPAPRPSGQLDPNVDPLVGVGAYGAKTTVFRTDNDLLFRYDTRPPDIIFDQGFATYEPLVPGYYQPMNFLSTARHPNIIVNFLGEEDDQIFLYTLDAPGGIDLNATSGLDRDEYQQEIAFPGGIRRENIVGAQEVLQLPVRSDDPSLASGARLAELQPNPHFDPDRPNEARPAPLGTVREDSAPSSPASSSLEFAPAGGDSDWSSDLDFGAQAPSTSRHTNRDVLGSLPSEAADGSPSSAGGQRQLRHTVNPREVSDSPDPVDFAGEAVSRFGSDFFNEPDRGPTFAPEDDANAHAVRPELARQAPPPRHGPQAEGTHPPARSHADIDELSDVDEHGQRSGAASISHSAGPSRSHTPSTDMGGHGSDRADESAQSDGDAEERYESDYSEDFDYSDELGSHGTDERTESDEQTDSSTDDQSDSSSEAGHDDHQEPIENPTYRLNEDARDWLRNLDGASWTDVSNGRTLRLGEVVPQRDWWRIYTAANDHGTALAEHPDDPGRLYDSQNSPGFQADMENAYRSVLDVPAELERRIDWQEYQRMFHMVTASARTQAEAAGRSHGFRLTDSDGGNSANHYVGMREIADDVWDERIGGRPLLTDTDLDEMSDDELHNMVVHWSLRHGNPLLTTAYRADRVPDLVNQVFDRYYQEIGAARSEHQTLSAIARAVRTLHMMHPFHDGSGRLNVYFLLPRLLQANGFRPTNMPPMTHLFSGGFSVDEIATALRWGQSDEAAALLGLPELEGRAASDERHDSSEDVLHGLPQEDPDPTDAPLVGGAPPPAHAHGNVEPQRTTASTSEPKSIVPGRDTSKPAEPKADDPKADEPKVDEPKAGPPKADEPKPEPPNAGRPKADEPEVDPPKADEPGVDEAKAKPPNDGPSKVEPAKAGPPKVDEPKAEPPKADPVTLEEPDEPEPDPQLPARIGDSLTLGGIDVIEEFNSDDAGLKHIEGVVRDLGGDEVWAGNREQLTALFSDDGVKPKAAGMLRGGQRVSRVVNLPDGRRLTISLELDGASDQSTLHYKEDVGTYEFEHTSDSTNTVGAFAEWRDQLYGVVQGNIGNSKVSETAAATVARVHDAALTNQRADRQISGGQTAEPGTRFHGKIKGVITYRLTSPAEIRTHDVSYRTKVVVPTRDVLDRIDEHADEARDTVGPLPGEPSNVKLEPSGPPRVHETHALNGSDVVTNFWLLPDDDVSIAQRDMSRNAAPDTANQNQGQPGEHEQRTPNPRPQTIPEFVTSEPMRRAFAKAYGDRGGRLAMNETSSWLTVELVQANLHPMTNKQPLVLHFADVPGAWLEVHAFIEPLGTPSKTHPPAADTSHEGPRPMMRATGKTKETEFHFGTETDTSRVRQDVVTWSAQLPTLGRLRGQGGSDIGQVSGGVDGTFTRGQGQNETASRQLRVRSTLKNPAPGQGWHGQVRLRFEMHAPDTVSPSRLDGPFEGAAHETRGRFDVLMEQAETDPITDYRGKEVWAPPKRIWGEPPADRNSISKSPRRLLGARGRQNARSALTGNQPEPLHIPRGGRETDTVPLRGLGSMDRVTNLDLSGFHGMLDSMGRRAHGNSGWNNIRSGVTSWYHLSRVRASLGAMSQHSPLSRPGRGTKGTDSFTANFEQLTFRRVINTLSSPSAELTEGLAETTDRNKQTSTQGALGGRGGDFDDGTVLGEAIFGTNRTSRDGERVRNQERVAVATKFTQPMAIFDGWVRLDGTMTGPKATVHESGLFPVEIAIPLTELQGSRTHDSSLPPSFTRSVPTGFIDAPRPKPPRDVPLGNPAESRRGENVSFVADPDSRDNPDAYPLTNDPASGAPSRQQSADSTTPLIPHHRATVDSTEGAWESWMPPALRRSGTVESVLSGEGTVDTGPERRSTVDSSTPLLGERRDTSDSNRQRQDSADPPPVDTAKTLPPDTAPSTVSPAPHPVRQLDWTEPPVKDAPRPPEHAFREGWHPSDMLVGIDPSSALLEAIRQDLTPALGDSADAAMAGMSDDFGPNVLLARLTHESGQEWSHDITVLGGKLTVKVRPVRGTDPNDVTYVGSAKKFETDLSTESQASTGHIYGEAVRQVAGGRIQIPVPHGSVSAQLTRTRTLAPRADLGDHADRGLGHLGNVDFPNFTAETDHRVPVRVRTTEEHNLFRQPIRFEISYEQHGLAKRLTGIPEAPQPVRLTGTFSYPKNSPTATDIRSTDGEGRGNSNRSVAVSRGLGVDQTVVKIRPLIERPPSAHTDAPVGARQGRTAGEDLVAAHILDSMTTEGTVVFGDKWPAVRAELAGHLKTMAVQRGLGDYSRGGRRVIDLKSVRGGKVVLGARLDSMNVADSEAATEFYSGGQKSLGAGVSDVKSDSWQGYVQFQGDMLPGVDVLNVSAQARLTGGIGTEAVYARTENLVTGNIFRKKVPTLTHVGTATIDATLSRPSRRLQFGGDSISRTATAKIEFTTRESPTDRQEHEVYAPRAGIVHNDEAHGHPNDPGDRAAQASDHADVDLPPRGLSRDTIIRKLTNGAEFREELLKNVNSLRITRFDRRVHSYLTDTHLASRLGPMTRVKDGEGVELLRHAGVRITGRANVRKLNFVRIEHKGGNAYVVNDVTRALLRQSIKTREGGARALFGPHWRHPSSQGSVLGGVGATGRRRTASIFNHTARVSANAKFPRSYAVFEGSTSVSLTVHYMGRTRELPPIDLHGPILIPESETHPVIPDDLPQHELDTGHETSVLESKPAIEQHGSQHPVTTKSPAVAPKERPAPDLVRETEEPPSNPPESDPSSAPWKPGADDELVSPVAEPTHVQPRDDEGGDTPQRLVDSAVTEAEKRGRSADDGVTSDGPRTATSDGPSATGAGAQEHRAQPAPQVHPTDDRSADSLPVTREGDGPTPPLHSRSELGAVVEIDSASAGFEHGRGGVGGRLVSGGVSEGRGGVVSHGGVTTPFDAWNGLVERDSGWANELLVAARSKFVGYDLGGFDEAIKAAYGRLTDAQRGRNLELVAEYLHAVVLNPDAGLGLLGAGRGGRGGQGNAEAGPSRARVVQDRSQHVGVAGLEGGQFGEVVGEVNRLRADEGLDDVHESAVERVVASLEEVDSGRGLEELARAIVVGLDEAPPPVTGGEAGFVVGRVGELLQGRGRVPADAGLVENAHAALTNAQRWSSPADRAELIAGMLESVQSVAAHSGGHSRGPSRSFANPTPATRDAPGLPVARTTEPPADTHHPTTTPDTPTPAPPPPLDDREGLSNLDVAEYNRAVREWLDGMAGREWPEVSRRDAVRLGDVVGAEHWWRLYIDPQHHAAALRRGDPGSFYDDDKSPGFQANMQRAFEMFLNDPEKLEQRVDWDEYSEMHWEATRGISGGDFEIADVEDHPIFHPIVGERPAADLLTEQVGGRPLVTMAPADVDQYDPLPAGVGEDALVTISSSWGDVPVIRPELAEYQVPRMVDAVFDDYYDDIAAAQTERDRLRAIGRVVRNLHVMHPHNDGNGRLNINLLLPRLLLANGFAPVITHSMADLFSGGFSRDQIATALRWSQDRDLTQGLDDLRAAPESHSRPVGEAPPPVVADVPEPTPLATLDVDPTSRNSGGERAEASGSLPVAPDGERGAWDAVLEEKSDGVRPSAAKGKRTEDASDSRGEAWDRYVEAHNARGEASSGPRDPEADIARRLELDAARRDLAAWGINDPEALLADYRARFGPPVAPPADTARDAPVAPPADTAREAAHDGPVVDPVVAADEAGHVSPVGGDLDHEYGPLVGAKRVKPEEADGQGLPRVNPVFYRLSDLPPLVLLSHTDARWHYTVDAEGEIRIGSEELGTLLSDEELTQRYVAYHGGPPESAEQLEGFRALINGQGHPTIAVEFDDTGAVVGGNPRSRVSGEIWWNAEAGQWEVNDKSGRYMSEKVRVPLPDPQDMRRWVDNVARRLSAHLGEPVQGRLLKHADAGPAQPAPVPPVRPEDLGAPVGGRGDQGLVDQPAQTTNDAAHDGPVGPPADTARDAAHDAPLAPAADTAGEAAHDGPVVDPVVAADDAVHDVPVEAAGDAVDDGPGEVLVVEQGGRGMGVDLLPPVVGDEGLGDLGVLSWRAEGSDNPLGSSVFGEDIADQVGQLGRAEDDPRRRSVDRSADEASVSDGVRSASSGDGEPSASGSGEHDGSESEVDYGTNAVSRFPSGLWGDASADLLLGDDENGGLSGASDSRSASDTGPENDSASAGFEHGRGGVGGRLVSGGVSEGRGGVVSHGGVTTPFDAWNGLVERDSGWANELLVAARSKFVGYDLGGFDEAIKAAYGRLTDAQRGRNLELVAEYLHAVVLNPDAGLGLLGAGRGGRGGQGNAEAGPSRARVVQDRSQHVGVAGLEGGQFGEVVGEVNRLRADEGLDDVHESAVERVVASLEEVDSGRGLEELAREIVVRLESAPPPVTRSEAGFVVGRVGELLQGRGRVPADAGLVENAHAALTNAQRWSSPADRAELIAGMLEPVQSVAAHSGGHSRGPSRSFANPTPATRHAPGLPVARTTEPPPPPRHAATISNTPTPAPPTKSKRALGKQRADAIDPPPAKRPKSDHPAGDLPTSSSSRQSDMTAETFLKMLKKRIAEPKLSAAAIAREFIPQQGANGAEWVRDKGWARTRLNLPGRLAQAPDYPEYREEIQRLLNESKIYSSELPEPKTQQKYTAEQLVKVLRAFVQLRAEGYSGQFNHALEARTGVPSRQILTWIRADGSPTGRTNFGSLPGYAEQRENLRNAFRELGHDATSSLPETAGPTRSPMTAEIVAFALERLARDPRATLTDIAAEHGRVGPVALSQYVTAGSGELRNMSGLTAMPDFDEWRESIVTSLRALDLDEQADNLPVMMRATDFLDAFSRSRSQVAHAIGLMRNDHSLSARAAARRARAPVVAFEVAVEAGPNGPRVRTQDGVEARLHHLRPSQRPGLTAALDRLNSQVAGDDTRHGRLTAVSVGGSRWDPERVFLVENEAVPGATRSQLGDLYEDNRALVRGPRSYADDRGVQVLRWMSTALREHFAESGEVQAYFDREQQTIYVSSNTNVGNRQIREALEQPDLSNLWNENTVENDRRTADEDAAARATRHQRKLRDALTSLNNHDDEVSREILQAIRDRRFVVPTESYNEGHGRTLDLHAERRIYEMLRANNRTMDLTLLAGTMRACGDCADALGFDDARPRGPFWRSRAAGAFLNTEATIARNSRDGVPSHVTGTRRDRVTNKYNTESDSDHRDNAPKKHRKRK</sequence>
<feature type="compositionally biased region" description="Basic and acidic residues" evidence="3">
    <location>
        <begin position="724"/>
        <end position="735"/>
    </location>
</feature>
<dbReference type="Pfam" id="PF22596">
    <property type="entry name" value="Scabin-like"/>
    <property type="match status" value="1"/>
</dbReference>
<feature type="compositionally biased region" description="Polar residues" evidence="3">
    <location>
        <begin position="5877"/>
        <end position="5887"/>
    </location>
</feature>
<feature type="domain" description="Nudix hydrolase" evidence="5">
    <location>
        <begin position="1212"/>
        <end position="1345"/>
    </location>
</feature>
<feature type="domain" description="Fido" evidence="4">
    <location>
        <begin position="1953"/>
        <end position="2079"/>
    </location>
</feature>
<feature type="compositionally biased region" description="Low complexity" evidence="3">
    <location>
        <begin position="4528"/>
        <end position="4543"/>
    </location>
</feature>
<feature type="region of interest" description="Disordered" evidence="3">
    <location>
        <begin position="4055"/>
        <end position="4111"/>
    </location>
</feature>
<feature type="compositionally biased region" description="Basic and acidic residues" evidence="3">
    <location>
        <begin position="298"/>
        <end position="309"/>
    </location>
</feature>
<feature type="region of interest" description="Disordered" evidence="3">
    <location>
        <begin position="2846"/>
        <end position="2874"/>
    </location>
</feature>
<comment type="caution">
    <text evidence="6">The sequence shown here is derived from an EMBL/GenBank/DDBJ whole genome shotgun (WGS) entry which is preliminary data.</text>
</comment>
<feature type="compositionally biased region" description="Basic and acidic residues" evidence="3">
    <location>
        <begin position="1674"/>
        <end position="1689"/>
    </location>
</feature>
<dbReference type="EMBL" id="MZZM01000015">
    <property type="protein sequence ID" value="ORJ61417.1"/>
    <property type="molecule type" value="Genomic_DNA"/>
</dbReference>
<feature type="compositionally biased region" description="Low complexity" evidence="3">
    <location>
        <begin position="736"/>
        <end position="758"/>
    </location>
</feature>
<keyword evidence="7" id="KW-1185">Reference proteome</keyword>
<feature type="compositionally biased region" description="Basic and acidic residues" evidence="3">
    <location>
        <begin position="4074"/>
        <end position="4087"/>
    </location>
</feature>
<feature type="compositionally biased region" description="Acidic residues" evidence="3">
    <location>
        <begin position="311"/>
        <end position="329"/>
    </location>
</feature>
<feature type="compositionally biased region" description="Polar residues" evidence="3">
    <location>
        <begin position="2139"/>
        <end position="2149"/>
    </location>
</feature>
<feature type="compositionally biased region" description="Basic and acidic residues" evidence="3">
    <location>
        <begin position="3817"/>
        <end position="3827"/>
    </location>
</feature>
<dbReference type="PROSITE" id="PS00893">
    <property type="entry name" value="NUDIX_BOX"/>
    <property type="match status" value="1"/>
</dbReference>
<feature type="region of interest" description="Disordered" evidence="3">
    <location>
        <begin position="2553"/>
        <end position="2582"/>
    </location>
</feature>
<feature type="region of interest" description="Disordered" evidence="3">
    <location>
        <begin position="4860"/>
        <end position="4950"/>
    </location>
</feature>
<feature type="region of interest" description="Disordered" evidence="3">
    <location>
        <begin position="3797"/>
        <end position="3827"/>
    </location>
</feature>
<feature type="region of interest" description="Disordered" evidence="3">
    <location>
        <begin position="2492"/>
        <end position="2521"/>
    </location>
</feature>
<feature type="region of interest" description="Disordered" evidence="3">
    <location>
        <begin position="3509"/>
        <end position="3538"/>
    </location>
</feature>
<feature type="compositionally biased region" description="Basic and acidic residues" evidence="3">
    <location>
        <begin position="637"/>
        <end position="650"/>
    </location>
</feature>
<feature type="region of interest" description="Disordered" evidence="3">
    <location>
        <begin position="6506"/>
        <end position="6546"/>
    </location>
</feature>
<feature type="compositionally biased region" description="Basic and acidic residues" evidence="3">
    <location>
        <begin position="3797"/>
        <end position="3810"/>
    </location>
</feature>
<feature type="compositionally biased region" description="Basic and acidic residues" evidence="3">
    <location>
        <begin position="5419"/>
        <end position="5434"/>
    </location>
</feature>
<feature type="region of interest" description="Disordered" evidence="3">
    <location>
        <begin position="980"/>
        <end position="1045"/>
    </location>
</feature>
<feature type="region of interest" description="Disordered" evidence="3">
    <location>
        <begin position="295"/>
        <end position="819"/>
    </location>
</feature>
<keyword evidence="2" id="KW-0378">Hydrolase</keyword>
<feature type="region of interest" description="Disordered" evidence="3">
    <location>
        <begin position="5013"/>
        <end position="5037"/>
    </location>
</feature>
<proteinExistence type="predicted"/>
<feature type="region of interest" description="Disordered" evidence="3">
    <location>
        <begin position="2976"/>
        <end position="3002"/>
    </location>
</feature>
<feature type="compositionally biased region" description="Basic and acidic residues" evidence="3">
    <location>
        <begin position="2095"/>
        <end position="2108"/>
    </location>
</feature>
<feature type="region of interest" description="Disordered" evidence="3">
    <location>
        <begin position="5415"/>
        <end position="5471"/>
    </location>
</feature>
<evidence type="ECO:0000313" key="7">
    <source>
        <dbReference type="Proteomes" id="UP000193040"/>
    </source>
</evidence>
<dbReference type="Gene3D" id="1.10.3290.10">
    <property type="entry name" value="Fido-like domain"/>
    <property type="match status" value="1"/>
</dbReference>
<dbReference type="Gene3D" id="3.90.79.10">
    <property type="entry name" value="Nucleoside Triphosphate Pyrophosphohydrolase"/>
    <property type="match status" value="1"/>
</dbReference>
<dbReference type="InterPro" id="IPR057746">
    <property type="entry name" value="CpnT-like_N"/>
</dbReference>
<feature type="compositionally biased region" description="Basic and acidic residues" evidence="3">
    <location>
        <begin position="2199"/>
        <end position="2223"/>
    </location>
</feature>
<evidence type="ECO:0000259" key="4">
    <source>
        <dbReference type="PROSITE" id="PS51459"/>
    </source>
</evidence>
<dbReference type="Pfam" id="PF25547">
    <property type="entry name" value="WXG100_2"/>
    <property type="match status" value="1"/>
</dbReference>
<feature type="compositionally biased region" description="Acidic residues" evidence="3">
    <location>
        <begin position="2255"/>
        <end position="2264"/>
    </location>
</feature>
<feature type="compositionally biased region" description="Basic and acidic residues" evidence="3">
    <location>
        <begin position="347"/>
        <end position="360"/>
    </location>
</feature>
<evidence type="ECO:0000256" key="3">
    <source>
        <dbReference type="SAM" id="MobiDB-lite"/>
    </source>
</evidence>
<dbReference type="STRING" id="1784.VC42_20115"/>
<feature type="compositionally biased region" description="Basic and acidic residues" evidence="3">
    <location>
        <begin position="3274"/>
        <end position="3289"/>
    </location>
</feature>
<feature type="region of interest" description="Disordered" evidence="3">
    <location>
        <begin position="2095"/>
        <end position="2267"/>
    </location>
</feature>
<evidence type="ECO:0000313" key="6">
    <source>
        <dbReference type="EMBL" id="ORJ61417.1"/>
    </source>
</evidence>
<dbReference type="InterPro" id="IPR015797">
    <property type="entry name" value="NUDIX_hydrolase-like_dom_sf"/>
</dbReference>
<feature type="compositionally biased region" description="Polar residues" evidence="3">
    <location>
        <begin position="2850"/>
        <end position="2859"/>
    </location>
</feature>
<feature type="compositionally biased region" description="Polar residues" evidence="3">
    <location>
        <begin position="482"/>
        <end position="513"/>
    </location>
</feature>
<evidence type="ECO:0000256" key="2">
    <source>
        <dbReference type="ARBA" id="ARBA00022801"/>
    </source>
</evidence>
<comment type="cofactor">
    <cofactor evidence="1">
        <name>Mg(2+)</name>
        <dbReference type="ChEBI" id="CHEBI:18420"/>
    </cofactor>
</comment>
<feature type="region of interest" description="Disordered" evidence="3">
    <location>
        <begin position="5493"/>
        <end position="5534"/>
    </location>
</feature>
<dbReference type="PROSITE" id="PS51459">
    <property type="entry name" value="FIDO"/>
    <property type="match status" value="1"/>
</dbReference>
<feature type="compositionally biased region" description="Acidic residues" evidence="3">
    <location>
        <begin position="1757"/>
        <end position="1771"/>
    </location>
</feature>
<name>A0A1X0Y8H1_MYCSI</name>
<feature type="region of interest" description="Disordered" evidence="3">
    <location>
        <begin position="4496"/>
        <end position="4559"/>
    </location>
</feature>
<protein>
    <recommendedName>
        <fullName evidence="8">Nudix hydrolase domain-containing protein</fullName>
    </recommendedName>
</protein>
<dbReference type="GO" id="GO:0016787">
    <property type="term" value="F:hydrolase activity"/>
    <property type="evidence" value="ECO:0007669"/>
    <property type="project" value="UniProtKB-KW"/>
</dbReference>
<evidence type="ECO:0000256" key="1">
    <source>
        <dbReference type="ARBA" id="ARBA00001946"/>
    </source>
</evidence>
<evidence type="ECO:0000259" key="5">
    <source>
        <dbReference type="PROSITE" id="PS51462"/>
    </source>
</evidence>
<feature type="compositionally biased region" description="Basic and acidic residues" evidence="3">
    <location>
        <begin position="4939"/>
        <end position="4950"/>
    </location>
</feature>
<feature type="compositionally biased region" description="Basic and acidic residues" evidence="3">
    <location>
        <begin position="4142"/>
        <end position="4151"/>
    </location>
</feature>
<feature type="region of interest" description="Disordered" evidence="3">
    <location>
        <begin position="1507"/>
        <end position="1792"/>
    </location>
</feature>
<feature type="compositionally biased region" description="Acidic residues" evidence="3">
    <location>
        <begin position="1737"/>
        <end position="1746"/>
    </location>
</feature>
<evidence type="ECO:0008006" key="8">
    <source>
        <dbReference type="Google" id="ProtNLM"/>
    </source>
</evidence>
<dbReference type="PANTHER" id="PTHR43046">
    <property type="entry name" value="GDP-MANNOSE MANNOSYL HYDROLASE"/>
    <property type="match status" value="1"/>
</dbReference>
<dbReference type="PROSITE" id="PS51462">
    <property type="entry name" value="NUDIX"/>
    <property type="match status" value="1"/>
</dbReference>
<feature type="region of interest" description="Disordered" evidence="3">
    <location>
        <begin position="1167"/>
        <end position="1202"/>
    </location>
</feature>
<feature type="compositionally biased region" description="Polar residues" evidence="3">
    <location>
        <begin position="425"/>
        <end position="474"/>
    </location>
</feature>
<reference evidence="6 7" key="1">
    <citation type="submission" date="2017-03" db="EMBL/GenBank/DDBJ databases">
        <title>Genomic insights into Mycobacterium simiae human colonization.</title>
        <authorList>
            <person name="Steffani J.L."/>
            <person name="Brunck M.E."/>
            <person name="Cruz E."/>
            <person name="Montiel R."/>
            <person name="Barona F."/>
        </authorList>
    </citation>
    <scope>NUCLEOTIDE SEQUENCE [LARGE SCALE GENOMIC DNA]</scope>
    <source>
        <strain evidence="6 7">MsiGto</strain>
    </source>
</reference>
<feature type="compositionally biased region" description="Low complexity" evidence="3">
    <location>
        <begin position="691"/>
        <end position="711"/>
    </location>
</feature>
<dbReference type="SUPFAM" id="SSF140931">
    <property type="entry name" value="Fic-like"/>
    <property type="match status" value="1"/>
</dbReference>
<feature type="compositionally biased region" description="Polar residues" evidence="3">
    <location>
        <begin position="3153"/>
        <end position="3164"/>
    </location>
</feature>
<feature type="compositionally biased region" description="Polar residues" evidence="3">
    <location>
        <begin position="662"/>
        <end position="675"/>
    </location>
</feature>
<feature type="compositionally biased region" description="Polar residues" evidence="3">
    <location>
        <begin position="4059"/>
        <end position="4069"/>
    </location>
</feature>
<dbReference type="Proteomes" id="UP000193040">
    <property type="component" value="Unassembled WGS sequence"/>
</dbReference>
<feature type="region of interest" description="Disordered" evidence="3">
    <location>
        <begin position="3079"/>
        <end position="3289"/>
    </location>
</feature>
<feature type="compositionally biased region" description="Low complexity" evidence="3">
    <location>
        <begin position="4498"/>
        <end position="4509"/>
    </location>
</feature>
<dbReference type="CDD" id="cd18877">
    <property type="entry name" value="NUDIX_Hydrolase"/>
    <property type="match status" value="1"/>
</dbReference>
<accession>A0A1X0Y8H1</accession>
<dbReference type="InterPro" id="IPR003812">
    <property type="entry name" value="Fido"/>
</dbReference>
<feature type="compositionally biased region" description="Polar residues" evidence="3">
    <location>
        <begin position="3079"/>
        <end position="3097"/>
    </location>
</feature>
<feature type="compositionally biased region" description="Polar residues" evidence="3">
    <location>
        <begin position="1692"/>
        <end position="1710"/>
    </location>
</feature>
<feature type="region of interest" description="Disordered" evidence="3">
    <location>
        <begin position="5789"/>
        <end position="5887"/>
    </location>
</feature>
<feature type="compositionally biased region" description="Polar residues" evidence="3">
    <location>
        <begin position="5502"/>
        <end position="5518"/>
    </location>
</feature>
<feature type="region of interest" description="Disordered" evidence="3">
    <location>
        <begin position="5252"/>
        <end position="5308"/>
    </location>
</feature>
<dbReference type="InterPro" id="IPR028908">
    <property type="entry name" value="Tox-PL_dom"/>
</dbReference>
<feature type="compositionally biased region" description="Basic and acidic residues" evidence="3">
    <location>
        <begin position="2240"/>
        <end position="2250"/>
    </location>
</feature>
<dbReference type="InterPro" id="IPR054695">
    <property type="entry name" value="Pierisin-like_dom"/>
</dbReference>
<feature type="compositionally biased region" description="Polar residues" evidence="3">
    <location>
        <begin position="3510"/>
        <end position="3524"/>
    </location>
</feature>
<gene>
    <name evidence="6" type="ORF">B5M45_10045</name>
</gene>
<dbReference type="InterPro" id="IPR020084">
    <property type="entry name" value="NUDIX_hydrolase_CS"/>
</dbReference>
<feature type="compositionally biased region" description="Basic and acidic residues" evidence="3">
    <location>
        <begin position="3222"/>
        <end position="3237"/>
    </location>
</feature>
<dbReference type="Gene3D" id="3.90.210.10">
    <property type="entry name" value="Heat-Labile Enterotoxin, subunit A"/>
    <property type="match status" value="1"/>
</dbReference>
<dbReference type="SUPFAM" id="SSF55811">
    <property type="entry name" value="Nudix"/>
    <property type="match status" value="1"/>
</dbReference>
<feature type="region of interest" description="Disordered" evidence="3">
    <location>
        <begin position="4018"/>
        <end position="4041"/>
    </location>
</feature>
<feature type="compositionally biased region" description="Low complexity" evidence="3">
    <location>
        <begin position="400"/>
        <end position="411"/>
    </location>
</feature>
<dbReference type="PANTHER" id="PTHR43046:SF2">
    <property type="entry name" value="8-OXO-DGTP DIPHOSPHATASE-RELATED"/>
    <property type="match status" value="1"/>
</dbReference>
<feature type="compositionally biased region" description="Basic and acidic residues" evidence="3">
    <location>
        <begin position="4914"/>
        <end position="4930"/>
    </location>
</feature>
<dbReference type="Pfam" id="PF15644">
    <property type="entry name" value="Gln_amidase"/>
    <property type="match status" value="1"/>
</dbReference>